<name>A0A2P6PMB1_ROSCH</name>
<sequence length="68" mass="7506">MNFTILCLLFPVSWLTFALWLLRFSFLFNHTSCQKLTGFGVVAIPVHYSNCVVGNPAGQENQGGDRAG</sequence>
<proteinExistence type="predicted"/>
<keyword evidence="2" id="KW-1185">Reference proteome</keyword>
<reference evidence="1 2" key="1">
    <citation type="journal article" date="2018" name="Nat. Genet.">
        <title>The Rosa genome provides new insights in the design of modern roses.</title>
        <authorList>
            <person name="Bendahmane M."/>
        </authorList>
    </citation>
    <scope>NUCLEOTIDE SEQUENCE [LARGE SCALE GENOMIC DNA]</scope>
    <source>
        <strain evidence="2">cv. Old Blush</strain>
    </source>
</reference>
<evidence type="ECO:0000313" key="2">
    <source>
        <dbReference type="Proteomes" id="UP000238479"/>
    </source>
</evidence>
<protein>
    <submittedName>
        <fullName evidence="1">Uncharacterized protein</fullName>
    </submittedName>
</protein>
<dbReference type="AlphaFoldDB" id="A0A2P6PMB1"/>
<accession>A0A2P6PMB1</accession>
<dbReference type="Gramene" id="PRQ23073">
    <property type="protein sequence ID" value="PRQ23073"/>
    <property type="gene ID" value="RchiOBHm_Chr6g0257241"/>
</dbReference>
<dbReference type="EMBL" id="PDCK01000044">
    <property type="protein sequence ID" value="PRQ23073.1"/>
    <property type="molecule type" value="Genomic_DNA"/>
</dbReference>
<dbReference type="Proteomes" id="UP000238479">
    <property type="component" value="Chromosome 6"/>
</dbReference>
<evidence type="ECO:0000313" key="1">
    <source>
        <dbReference type="EMBL" id="PRQ23073.1"/>
    </source>
</evidence>
<organism evidence="1 2">
    <name type="scientific">Rosa chinensis</name>
    <name type="common">China rose</name>
    <dbReference type="NCBI Taxonomy" id="74649"/>
    <lineage>
        <taxon>Eukaryota</taxon>
        <taxon>Viridiplantae</taxon>
        <taxon>Streptophyta</taxon>
        <taxon>Embryophyta</taxon>
        <taxon>Tracheophyta</taxon>
        <taxon>Spermatophyta</taxon>
        <taxon>Magnoliopsida</taxon>
        <taxon>eudicotyledons</taxon>
        <taxon>Gunneridae</taxon>
        <taxon>Pentapetalae</taxon>
        <taxon>rosids</taxon>
        <taxon>fabids</taxon>
        <taxon>Rosales</taxon>
        <taxon>Rosaceae</taxon>
        <taxon>Rosoideae</taxon>
        <taxon>Rosoideae incertae sedis</taxon>
        <taxon>Rosa</taxon>
    </lineage>
</organism>
<comment type="caution">
    <text evidence="1">The sequence shown here is derived from an EMBL/GenBank/DDBJ whole genome shotgun (WGS) entry which is preliminary data.</text>
</comment>
<gene>
    <name evidence="1" type="ORF">RchiOBHm_Chr6g0257241</name>
</gene>